<dbReference type="SMART" id="SM00248">
    <property type="entry name" value="ANK"/>
    <property type="match status" value="13"/>
</dbReference>
<sequence>MKTKHLPTELFILIVKHLEPDACYRLIQSIHGLETVLPRSEFGKQTTRDGNTIMHFAAHRGDQRLIEYINSKGLDVNVKNHDGVTPLAVAARRGHESVVEFLISTGAEINVRDYRGLTPLHNAAHHGADRIVRILLDAGADPLLQARKRRTTALDWASRSGHVTTVALLLSRISKRPRFLAAMSIAAKNGRTAVLQQLIDADFQFYNHSLYAGASSGRPKVVKLLLSHGDWYEGARREALWMAVKKRSLSTVQELLGSGLRISNDDDLLLKALGHGGSLKILRALCHAGLDISESTDNDTKDMLLEAAARGSNTALVEYLAHLGWVNPDNGSYALFEAIRFGSSSVVKILLEHGFKLPLHDRNYDLVRKVINSGIDTSPSDPILHENLRLALSKAVDHGNTEIVGLLLGAGISPEAHGFEESDISMLYKETEKGHLEMVKLLVQAGADVFYESYKDFSRAGPGRHGYTALYIATNNGHLDVMKYLIQHGAPVSHQGAEDISALHVAVQTDCPSSVSLLLEAGANMSLRASCGGTPLHFAAEYGFLEAVQLLLDAGADPFVRNWHGQFPWDLALNGGHDDTVNIFEELVN</sequence>
<dbReference type="RefSeq" id="XP_056551000.1">
    <property type="nucleotide sequence ID" value="XM_056705040.1"/>
</dbReference>
<name>A0A9W9RI33_9EURO</name>
<dbReference type="PANTHER" id="PTHR24198">
    <property type="entry name" value="ANKYRIN REPEAT AND PROTEIN KINASE DOMAIN-CONTAINING PROTEIN"/>
    <property type="match status" value="1"/>
</dbReference>
<feature type="repeat" description="ANK" evidence="3">
    <location>
        <begin position="330"/>
        <end position="362"/>
    </location>
</feature>
<comment type="caution">
    <text evidence="4">The sequence shown here is derived from an EMBL/GenBank/DDBJ whole genome shotgun (WGS) entry which is preliminary data.</text>
</comment>
<feature type="repeat" description="ANK" evidence="3">
    <location>
        <begin position="422"/>
        <end position="454"/>
    </location>
</feature>
<feature type="repeat" description="ANK" evidence="3">
    <location>
        <begin position="115"/>
        <end position="147"/>
    </location>
</feature>
<dbReference type="Pfam" id="PF12796">
    <property type="entry name" value="Ank_2"/>
    <property type="match status" value="3"/>
</dbReference>
<gene>
    <name evidence="4" type="ORF">N7496_012127</name>
</gene>
<evidence type="ECO:0000313" key="5">
    <source>
        <dbReference type="Proteomes" id="UP001147782"/>
    </source>
</evidence>
<dbReference type="Pfam" id="PF00023">
    <property type="entry name" value="Ank"/>
    <property type="match status" value="2"/>
</dbReference>
<keyword evidence="1" id="KW-0677">Repeat</keyword>
<feature type="repeat" description="ANK" evidence="3">
    <location>
        <begin position="531"/>
        <end position="563"/>
    </location>
</feature>
<dbReference type="AlphaFoldDB" id="A0A9W9RI33"/>
<dbReference type="Proteomes" id="UP001147782">
    <property type="component" value="Unassembled WGS sequence"/>
</dbReference>
<dbReference type="InterPro" id="IPR036770">
    <property type="entry name" value="Ankyrin_rpt-contain_sf"/>
</dbReference>
<evidence type="ECO:0000256" key="1">
    <source>
        <dbReference type="ARBA" id="ARBA00022737"/>
    </source>
</evidence>
<evidence type="ECO:0000256" key="3">
    <source>
        <dbReference type="PROSITE-ProRule" id="PRU00023"/>
    </source>
</evidence>
<dbReference type="PROSITE" id="PS50297">
    <property type="entry name" value="ANK_REP_REGION"/>
    <property type="match status" value="6"/>
</dbReference>
<dbReference type="EMBL" id="JAPZBS010000009">
    <property type="protein sequence ID" value="KAJ5359714.1"/>
    <property type="molecule type" value="Genomic_DNA"/>
</dbReference>
<proteinExistence type="predicted"/>
<reference evidence="4" key="2">
    <citation type="journal article" date="2023" name="IMA Fungus">
        <title>Comparative genomic study of the Penicillium genus elucidates a diverse pangenome and 15 lateral gene transfer events.</title>
        <authorList>
            <person name="Petersen C."/>
            <person name="Sorensen T."/>
            <person name="Nielsen M.R."/>
            <person name="Sondergaard T.E."/>
            <person name="Sorensen J.L."/>
            <person name="Fitzpatrick D.A."/>
            <person name="Frisvad J.C."/>
            <person name="Nielsen K.L."/>
        </authorList>
    </citation>
    <scope>NUCLEOTIDE SEQUENCE</scope>
    <source>
        <strain evidence="4">IBT 29864</strain>
    </source>
</reference>
<dbReference type="PROSITE" id="PS50088">
    <property type="entry name" value="ANK_REPEAT"/>
    <property type="match status" value="8"/>
</dbReference>
<dbReference type="PANTHER" id="PTHR24198:SF165">
    <property type="entry name" value="ANKYRIN REPEAT-CONTAINING PROTEIN-RELATED"/>
    <property type="match status" value="1"/>
</dbReference>
<feature type="repeat" description="ANK" evidence="3">
    <location>
        <begin position="82"/>
        <end position="114"/>
    </location>
</feature>
<dbReference type="Gene3D" id="1.25.40.20">
    <property type="entry name" value="Ankyrin repeat-containing domain"/>
    <property type="match status" value="4"/>
</dbReference>
<evidence type="ECO:0000256" key="2">
    <source>
        <dbReference type="ARBA" id="ARBA00023043"/>
    </source>
</evidence>
<feature type="repeat" description="ANK" evidence="3">
    <location>
        <begin position="49"/>
        <end position="81"/>
    </location>
</feature>
<dbReference type="SUPFAM" id="SSF48403">
    <property type="entry name" value="Ankyrin repeat"/>
    <property type="match status" value="2"/>
</dbReference>
<dbReference type="GeneID" id="81444219"/>
<organism evidence="4 5">
    <name type="scientific">Penicillium cataractarum</name>
    <dbReference type="NCBI Taxonomy" id="2100454"/>
    <lineage>
        <taxon>Eukaryota</taxon>
        <taxon>Fungi</taxon>
        <taxon>Dikarya</taxon>
        <taxon>Ascomycota</taxon>
        <taxon>Pezizomycotina</taxon>
        <taxon>Eurotiomycetes</taxon>
        <taxon>Eurotiomycetidae</taxon>
        <taxon>Eurotiales</taxon>
        <taxon>Aspergillaceae</taxon>
        <taxon>Penicillium</taxon>
    </lineage>
</organism>
<accession>A0A9W9RI33</accession>
<feature type="repeat" description="ANK" evidence="3">
    <location>
        <begin position="498"/>
        <end position="530"/>
    </location>
</feature>
<feature type="repeat" description="ANK" evidence="3">
    <location>
        <begin position="465"/>
        <end position="497"/>
    </location>
</feature>
<protein>
    <submittedName>
        <fullName evidence="4">Uncharacterized protein</fullName>
    </submittedName>
</protein>
<dbReference type="OrthoDB" id="366390at2759"/>
<dbReference type="InterPro" id="IPR002110">
    <property type="entry name" value="Ankyrin_rpt"/>
</dbReference>
<evidence type="ECO:0000313" key="4">
    <source>
        <dbReference type="EMBL" id="KAJ5359714.1"/>
    </source>
</evidence>
<dbReference type="PRINTS" id="PR01415">
    <property type="entry name" value="ANKYRIN"/>
</dbReference>
<reference evidence="4" key="1">
    <citation type="submission" date="2022-11" db="EMBL/GenBank/DDBJ databases">
        <authorList>
            <person name="Petersen C."/>
        </authorList>
    </citation>
    <scope>NUCLEOTIDE SEQUENCE</scope>
    <source>
        <strain evidence="4">IBT 29864</strain>
    </source>
</reference>
<keyword evidence="5" id="KW-1185">Reference proteome</keyword>
<keyword evidence="2 3" id="KW-0040">ANK repeat</keyword>